<dbReference type="GO" id="GO:1902936">
    <property type="term" value="F:phosphatidylinositol bisphosphate binding"/>
    <property type="evidence" value="ECO:0007669"/>
    <property type="project" value="TreeGrafter"/>
</dbReference>
<dbReference type="InterPro" id="IPR036865">
    <property type="entry name" value="CRAL-TRIO_dom_sf"/>
</dbReference>
<feature type="region of interest" description="Disordered" evidence="1">
    <location>
        <begin position="277"/>
        <end position="296"/>
    </location>
</feature>
<dbReference type="InterPro" id="IPR011074">
    <property type="entry name" value="CRAL/TRIO_N_dom"/>
</dbReference>
<dbReference type="GO" id="GO:0016020">
    <property type="term" value="C:membrane"/>
    <property type="evidence" value="ECO:0007669"/>
    <property type="project" value="TreeGrafter"/>
</dbReference>
<evidence type="ECO:0000313" key="3">
    <source>
        <dbReference type="EMBL" id="ABH11711.1"/>
    </source>
</evidence>
<dbReference type="PANTHER" id="PTHR10174">
    <property type="entry name" value="ALPHA-TOCOPHEROL TRANSFER PROTEIN-RELATED"/>
    <property type="match status" value="1"/>
</dbReference>
<dbReference type="Pfam" id="PF00650">
    <property type="entry name" value="CRAL_TRIO"/>
    <property type="match status" value="1"/>
</dbReference>
<evidence type="ECO:0000256" key="1">
    <source>
        <dbReference type="SAM" id="MobiDB-lite"/>
    </source>
</evidence>
<organism evidence="3">
    <name type="scientific">Locusta migratoria</name>
    <name type="common">Migratory locust</name>
    <dbReference type="NCBI Taxonomy" id="7004"/>
    <lineage>
        <taxon>Eukaryota</taxon>
        <taxon>Metazoa</taxon>
        <taxon>Ecdysozoa</taxon>
        <taxon>Arthropoda</taxon>
        <taxon>Hexapoda</taxon>
        <taxon>Insecta</taxon>
        <taxon>Pterygota</taxon>
        <taxon>Neoptera</taxon>
        <taxon>Polyneoptera</taxon>
        <taxon>Orthoptera</taxon>
        <taxon>Caelifera</taxon>
        <taxon>Acrididea</taxon>
        <taxon>Acridomorpha</taxon>
        <taxon>Acridoidea</taxon>
        <taxon>Acrididae</taxon>
        <taxon>Oedipodinae</taxon>
        <taxon>Locusta</taxon>
    </lineage>
</organism>
<dbReference type="AlphaFoldDB" id="Q0MSR0"/>
<dbReference type="EMBL" id="DQ848565">
    <property type="protein sequence ID" value="ABH11711.1"/>
    <property type="molecule type" value="mRNA"/>
</dbReference>
<dbReference type="PANTHER" id="PTHR10174:SF224">
    <property type="entry name" value="RETINOL-BINDING PROTEIN PINTA"/>
    <property type="match status" value="1"/>
</dbReference>
<dbReference type="Gene3D" id="1.10.8.20">
    <property type="entry name" value="N-terminal domain of phosphatidylinositol transfer protein sec14p"/>
    <property type="match status" value="1"/>
</dbReference>
<reference evidence="3" key="1">
    <citation type="journal article" date="2006" name="Insect Biochem. Mol. Biol.">
        <title>A DNA-binding protein, tfp1, involved in juvenile hormone-regulated gene expression in Locusta migratoria.</title>
        <authorList>
            <person name="Zhou S."/>
            <person name="Tejada M."/>
            <person name="Wyatt G.R."/>
            <person name="Walker V.K."/>
        </authorList>
    </citation>
    <scope>NUCLEOTIDE SEQUENCE</scope>
</reference>
<protein>
    <submittedName>
        <fullName evidence="3">Nuclear transcription factor Tfp1</fullName>
    </submittedName>
</protein>
<feature type="domain" description="CRAL-TRIO" evidence="2">
    <location>
        <begin position="90"/>
        <end position="255"/>
    </location>
</feature>
<dbReference type="PRINTS" id="PR00180">
    <property type="entry name" value="CRETINALDHBP"/>
</dbReference>
<dbReference type="Gene3D" id="3.40.525.10">
    <property type="entry name" value="CRAL-TRIO lipid binding domain"/>
    <property type="match status" value="1"/>
</dbReference>
<proteinExistence type="evidence at transcript level"/>
<dbReference type="SMART" id="SM00516">
    <property type="entry name" value="SEC14"/>
    <property type="match status" value="1"/>
</dbReference>
<sequence>MSPNLRPLSPQLQEAAKELGEDPRRLEKDIQHIKDWLKQQPHLRARTDDQWIVMFLRGCKFSLEKTKQKMDMYYTMKTAAPELFANRDPLEPKIQEILNAGFITYLPQLDKHGQRVSVLRLGQVDPKKVTGEDIFRMNFMGGDAALLQDDAAVLTGTVAIIDLKGSALAHAAMFGPSSVKKCTTILQDAYPLRMKAMHFVNLPSFSEALTGLFLPLMKEKIRRRVVMHSSLESLLEYFDKDMLPEEYGGTAGPIQKVAEPWRKQFEGLREFFKEDMKYGSDESKRPGKPKTSSDLFGVEGSFRQLVVD</sequence>
<dbReference type="Gene3D" id="1.20.5.1200">
    <property type="entry name" value="Alpha-tocopherol transfer"/>
    <property type="match status" value="1"/>
</dbReference>
<dbReference type="InterPro" id="IPR036273">
    <property type="entry name" value="CRAL/TRIO_N_dom_sf"/>
</dbReference>
<accession>Q0MSR0</accession>
<name>Q0MSR0_LOCMI</name>
<dbReference type="SMART" id="SM01100">
    <property type="entry name" value="CRAL_TRIO_N"/>
    <property type="match status" value="1"/>
</dbReference>
<dbReference type="SUPFAM" id="SSF52087">
    <property type="entry name" value="CRAL/TRIO domain"/>
    <property type="match status" value="1"/>
</dbReference>
<dbReference type="PROSITE" id="PS50191">
    <property type="entry name" value="CRAL_TRIO"/>
    <property type="match status" value="1"/>
</dbReference>
<dbReference type="SUPFAM" id="SSF46938">
    <property type="entry name" value="CRAL/TRIO N-terminal domain"/>
    <property type="match status" value="1"/>
</dbReference>
<dbReference type="CDD" id="cd00170">
    <property type="entry name" value="SEC14"/>
    <property type="match status" value="1"/>
</dbReference>
<dbReference type="InterPro" id="IPR001251">
    <property type="entry name" value="CRAL-TRIO_dom"/>
</dbReference>
<evidence type="ECO:0000259" key="2">
    <source>
        <dbReference type="PROSITE" id="PS50191"/>
    </source>
</evidence>